<keyword evidence="6 10" id="KW-1133">Transmembrane helix</keyword>
<evidence type="ECO:0000256" key="2">
    <source>
        <dbReference type="ARBA" id="ARBA00022448"/>
    </source>
</evidence>
<keyword evidence="13" id="KW-1185">Reference proteome</keyword>
<evidence type="ECO:0000256" key="6">
    <source>
        <dbReference type="ARBA" id="ARBA00022989"/>
    </source>
</evidence>
<evidence type="ECO:0000256" key="8">
    <source>
        <dbReference type="ARBA" id="ARBA00023186"/>
    </source>
</evidence>
<dbReference type="InterPro" id="IPR047196">
    <property type="entry name" value="YidC_ALB_C"/>
</dbReference>
<evidence type="ECO:0000256" key="10">
    <source>
        <dbReference type="SAM" id="Phobius"/>
    </source>
</evidence>
<dbReference type="Pfam" id="PF02096">
    <property type="entry name" value="60KD_IMP"/>
    <property type="match status" value="1"/>
</dbReference>
<dbReference type="GO" id="GO:0051205">
    <property type="term" value="P:protein insertion into membrane"/>
    <property type="evidence" value="ECO:0007669"/>
    <property type="project" value="TreeGrafter"/>
</dbReference>
<dbReference type="GO" id="GO:0015031">
    <property type="term" value="P:protein transport"/>
    <property type="evidence" value="ECO:0007669"/>
    <property type="project" value="UniProtKB-KW"/>
</dbReference>
<dbReference type="GO" id="GO:0032977">
    <property type="term" value="F:membrane insertase activity"/>
    <property type="evidence" value="ECO:0007669"/>
    <property type="project" value="InterPro"/>
</dbReference>
<dbReference type="CDD" id="cd20070">
    <property type="entry name" value="5TM_YidC_Alb3"/>
    <property type="match status" value="1"/>
</dbReference>
<gene>
    <name evidence="12" type="primary">yidC</name>
    <name evidence="12" type="ORF">CLLI_03810</name>
</gene>
<dbReference type="RefSeq" id="WP_106062565.1">
    <property type="nucleotide sequence ID" value="NZ_PVXO01000007.1"/>
</dbReference>
<comment type="caution">
    <text evidence="12">The sequence shown here is derived from an EMBL/GenBank/DDBJ whole genome shotgun (WGS) entry which is preliminary data.</text>
</comment>
<evidence type="ECO:0000256" key="7">
    <source>
        <dbReference type="ARBA" id="ARBA00023136"/>
    </source>
</evidence>
<evidence type="ECO:0000256" key="5">
    <source>
        <dbReference type="ARBA" id="ARBA00022927"/>
    </source>
</evidence>
<comment type="subcellular location">
    <subcellularLocation>
        <location evidence="1">Cell membrane</location>
        <topology evidence="1">Multi-pass membrane protein</topology>
    </subcellularLocation>
    <subcellularLocation>
        <location evidence="9">Membrane</location>
        <topology evidence="9">Multi-pass membrane protein</topology>
    </subcellularLocation>
</comment>
<feature type="domain" description="Membrane insertase YidC/Oxa/ALB C-terminal" evidence="11">
    <location>
        <begin position="30"/>
        <end position="210"/>
    </location>
</feature>
<proteinExistence type="inferred from homology"/>
<sequence length="221" mass="25043">MSHLNNALVQFFVYVHKLVANLITNPNYSYGITIILVTLIIKIILVPLNIKSIRSSIRMTKIQPDVKKLQDKYKNDPQRAQQEMMKLYKDKGVSPFGGCLPLLIQWPILLALYYVFNNISGISGVSFLWIKDLAKPDVILAVLSGATQYYAGILMNNPGDNNPQSKQASAMNLYMSLFMIVISWKLKSALVLYWVVSNLIQMGQTIFTKKLEEKHMAENDA</sequence>
<feature type="transmembrane region" description="Helical" evidence="10">
    <location>
        <begin position="28"/>
        <end position="50"/>
    </location>
</feature>
<keyword evidence="5" id="KW-0653">Protein transport</keyword>
<reference evidence="12 13" key="1">
    <citation type="submission" date="2018-03" db="EMBL/GenBank/DDBJ databases">
        <title>Genome sequence of Clostridium liquoris DSM 100320.</title>
        <authorList>
            <person name="Poehlein A."/>
            <person name="Daniel R."/>
        </authorList>
    </citation>
    <scope>NUCLEOTIDE SEQUENCE [LARGE SCALE GENOMIC DNA]</scope>
    <source>
        <strain evidence="12 13">DSM 100320</strain>
    </source>
</reference>
<dbReference type="Proteomes" id="UP000239706">
    <property type="component" value="Unassembled WGS sequence"/>
</dbReference>
<feature type="transmembrane region" description="Helical" evidence="10">
    <location>
        <begin position="173"/>
        <end position="196"/>
    </location>
</feature>
<dbReference type="InterPro" id="IPR001708">
    <property type="entry name" value="YidC/ALB3/OXA1/COX18"/>
</dbReference>
<evidence type="ECO:0000259" key="11">
    <source>
        <dbReference type="Pfam" id="PF02096"/>
    </source>
</evidence>
<keyword evidence="2" id="KW-0813">Transport</keyword>
<accession>A0A2T0B905</accession>
<keyword evidence="7 10" id="KW-0472">Membrane</keyword>
<organism evidence="12 13">
    <name type="scientific">Clostridium liquoris</name>
    <dbReference type="NCBI Taxonomy" id="1289519"/>
    <lineage>
        <taxon>Bacteria</taxon>
        <taxon>Bacillati</taxon>
        <taxon>Bacillota</taxon>
        <taxon>Clostridia</taxon>
        <taxon>Eubacteriales</taxon>
        <taxon>Clostridiaceae</taxon>
        <taxon>Clostridium</taxon>
    </lineage>
</organism>
<dbReference type="OrthoDB" id="9780552at2"/>
<dbReference type="InterPro" id="IPR028055">
    <property type="entry name" value="YidC/Oxa/ALB_C"/>
</dbReference>
<keyword evidence="8" id="KW-0143">Chaperone</keyword>
<dbReference type="PANTHER" id="PTHR12428:SF65">
    <property type="entry name" value="CYTOCHROME C OXIDASE ASSEMBLY PROTEIN COX18, MITOCHONDRIAL"/>
    <property type="match status" value="1"/>
</dbReference>
<protein>
    <submittedName>
        <fullName evidence="12">Membrane protein insertase YidC</fullName>
    </submittedName>
</protein>
<dbReference type="NCBIfam" id="TIGR03592">
    <property type="entry name" value="yidC_oxa1_cterm"/>
    <property type="match status" value="1"/>
</dbReference>
<evidence type="ECO:0000256" key="3">
    <source>
        <dbReference type="ARBA" id="ARBA00022475"/>
    </source>
</evidence>
<feature type="transmembrane region" description="Helical" evidence="10">
    <location>
        <begin position="93"/>
        <end position="116"/>
    </location>
</feature>
<dbReference type="PRINTS" id="PR00701">
    <property type="entry name" value="60KDINNERMP"/>
</dbReference>
<dbReference type="PANTHER" id="PTHR12428">
    <property type="entry name" value="OXA1"/>
    <property type="match status" value="1"/>
</dbReference>
<evidence type="ECO:0000313" key="13">
    <source>
        <dbReference type="Proteomes" id="UP000239706"/>
    </source>
</evidence>
<dbReference type="EMBL" id="PVXO01000007">
    <property type="protein sequence ID" value="PRR80354.1"/>
    <property type="molecule type" value="Genomic_DNA"/>
</dbReference>
<evidence type="ECO:0000256" key="9">
    <source>
        <dbReference type="RuleBase" id="RU003945"/>
    </source>
</evidence>
<name>A0A2T0B905_9CLOT</name>
<dbReference type="GO" id="GO:0005886">
    <property type="term" value="C:plasma membrane"/>
    <property type="evidence" value="ECO:0007669"/>
    <property type="project" value="UniProtKB-SubCell"/>
</dbReference>
<keyword evidence="3" id="KW-1003">Cell membrane</keyword>
<evidence type="ECO:0000313" key="12">
    <source>
        <dbReference type="EMBL" id="PRR80354.1"/>
    </source>
</evidence>
<evidence type="ECO:0000256" key="1">
    <source>
        <dbReference type="ARBA" id="ARBA00004651"/>
    </source>
</evidence>
<dbReference type="AlphaFoldDB" id="A0A2T0B905"/>
<evidence type="ECO:0000256" key="4">
    <source>
        <dbReference type="ARBA" id="ARBA00022692"/>
    </source>
</evidence>
<comment type="similarity">
    <text evidence="9">Belongs to the OXA1/ALB3/YidC family.</text>
</comment>
<keyword evidence="4 9" id="KW-0812">Transmembrane</keyword>